<dbReference type="InterPro" id="IPR011047">
    <property type="entry name" value="Quinoprotein_ADH-like_sf"/>
</dbReference>
<reference evidence="9 10" key="1">
    <citation type="submission" date="2021-03" db="EMBL/GenBank/DDBJ databases">
        <title>Antimicrobial resistance genes in bacteria isolated from Japanese honey, and their potential for conferring macrolide and lincosamide resistance in the American foulbrood pathogen Paenibacillus larvae.</title>
        <authorList>
            <person name="Okamoto M."/>
            <person name="Kumagai M."/>
            <person name="Kanamori H."/>
            <person name="Takamatsu D."/>
        </authorList>
    </citation>
    <scope>NUCLEOTIDE SEQUENCE [LARGE SCALE GENOMIC DNA]</scope>
    <source>
        <strain evidence="9 10">J8TS2</strain>
    </source>
</reference>
<evidence type="ECO:0000313" key="10">
    <source>
        <dbReference type="Proteomes" id="UP000679950"/>
    </source>
</evidence>
<evidence type="ECO:0000256" key="5">
    <source>
        <dbReference type="ARBA" id="ARBA00023088"/>
    </source>
</evidence>
<evidence type="ECO:0000256" key="6">
    <source>
        <dbReference type="SAM" id="MobiDB-lite"/>
    </source>
</evidence>
<evidence type="ECO:0000256" key="7">
    <source>
        <dbReference type="SAM" id="Phobius"/>
    </source>
</evidence>
<dbReference type="Pfam" id="PF00746">
    <property type="entry name" value="Gram_pos_anchor"/>
    <property type="match status" value="1"/>
</dbReference>
<dbReference type="Gene3D" id="2.130.10.10">
    <property type="entry name" value="YVTN repeat-like/Quinoprotein amine dehydrogenase"/>
    <property type="match status" value="1"/>
</dbReference>
<feature type="region of interest" description="Disordered" evidence="6">
    <location>
        <begin position="1222"/>
        <end position="1293"/>
    </location>
</feature>
<dbReference type="PANTHER" id="PTHR40274:SF3">
    <property type="entry name" value="VIRGINIAMYCIN B LYASE"/>
    <property type="match status" value="1"/>
</dbReference>
<keyword evidence="10" id="KW-1185">Reference proteome</keyword>
<keyword evidence="5" id="KW-0572">Peptidoglycan-anchor</keyword>
<gene>
    <name evidence="9" type="ORF">J8TS2_07460</name>
</gene>
<feature type="compositionally biased region" description="Basic and acidic residues" evidence="6">
    <location>
        <begin position="1222"/>
        <end position="1235"/>
    </location>
</feature>
<name>A0ABQ4KEN2_9BACI</name>
<dbReference type="Proteomes" id="UP000679950">
    <property type="component" value="Unassembled WGS sequence"/>
</dbReference>
<feature type="transmembrane region" description="Helical" evidence="7">
    <location>
        <begin position="1300"/>
        <end position="1320"/>
    </location>
</feature>
<feature type="compositionally biased region" description="Acidic residues" evidence="6">
    <location>
        <begin position="326"/>
        <end position="342"/>
    </location>
</feature>
<sequence>MTKKNLSRCVIVLFCLSLIFVMFPIYGKQAKAEEVINLVRNPQFEEPFQIPGWNIVEGDFTISADQAIEGNNSLLFAADQQKMTIESDTFQLLEGTYSFTFQIYNDHVKTGALRYGLEFYNLDGELIEKQSPTAVSTEKRKWMNVEKDIVAPPSTVTAKIYFTSDEADGFTTYIDQIEISNEQEDEIEISNSHFEKPLDIPGWTSTGNLITIMRNEGSNFLRLHDYSANNQVQVKSELIPISSNQRYKASAKMKVIEQSHSVEFALSFFNDKNELHKGKAGLGWIDIELEGDSPEDAVAVQITFNSGAISLTDAYFNDVVLEALSEEIDEPSDDKKEEEEDPLPSNDEISNNVVNPGFEAPLLEDGHILGWTPENQASGISLDDKISFEGNQSLHFHDTSETEGLKVLSNKIDVSPGKSYLAKVQTNVIHQTHNIVYEIHYFNEDDKEIDVKMELFGNLPKGEWSELKLLTTAPDTAAYARLAFYSGGISLTEAYFDDVRFELDTQDELVLDRVYQSPENLGEMVQVQLGQASVIQENELGENEIYYHSNGLPGTFSVLDAETGKLKFSEVIKGTEALWAMTIGADKNVYFASTGDGKLYRYLPAQKKIEELGVNPSDDWVWDLEASSDGKIYGSTYPNASVFEYDIETRKFKDFGPIDKNEDYARGIAVDENYIYVGIGATRHLYKVNRSTGEKEEIIIEGYSGEEGFFEDIFLINDKLLVSNGSINMLVVDPETNQVIHQFQYSNMASNPSKANENIIYYKFQSQFFKYNFSTNESTLIEDIPILPDTVRVKDMEWITLKSGKKVLAIVTQYGEYMLFDPVENKMTFLELDIASQAVAIQSLETGHDGRLYMGGYQRGMSIYNPFKNEIDLNISAFAQPEGIGFLNEKVYYGTYVGAIMYGFDPRKPVDLNTNPHLEYDIGHQQDRPFAITSGNGQLFVGTVPDYGVLGGVLAIYNDKTNKWQEYRNVVKDQSIIGLAYKDGKLYGGTSVWGGLGIEPKAEAAKIFVWDVEKGKKVKEFIPQIPNIDETPRMIGELSFGPDGNLWGAVEGTIFAMNPDTMEVIKSKLIRPSLYNSSKWFPYRLQWGPDGMLYTTLSRSLIAIDPETLAHKVIIDDFINNMTIGIDGSIYYALGKELYRIAVPETDATLKSISINGKPIASFSPGITHYSISSSPTKNVTIEATQAGAQTEIVTLDDQTTAINVTATDGKSSLQYQIHWSEEDGKDGEDQKQKNGDLNNGKGDDNHVIGGGTDKNNGKKKPNKNKPGNKRKQHKAHPSSKGGSESNSKRSSLPNTATNYYNYIFIGLLLIGFALFLLYYNRKRKSN</sequence>
<feature type="region of interest" description="Disordered" evidence="6">
    <location>
        <begin position="326"/>
        <end position="354"/>
    </location>
</feature>
<comment type="caution">
    <text evidence="9">The sequence shown here is derived from an EMBL/GenBank/DDBJ whole genome shotgun (WGS) entry which is preliminary data.</text>
</comment>
<keyword evidence="7" id="KW-1133">Transmembrane helix</keyword>
<evidence type="ECO:0000256" key="3">
    <source>
        <dbReference type="ARBA" id="ARBA00022525"/>
    </source>
</evidence>
<feature type="domain" description="Gram-positive cocci surface proteins LPxTG" evidence="8">
    <location>
        <begin position="1293"/>
        <end position="1327"/>
    </location>
</feature>
<dbReference type="InterPro" id="IPR019931">
    <property type="entry name" value="LPXTG_anchor"/>
</dbReference>
<dbReference type="PANTHER" id="PTHR40274">
    <property type="entry name" value="VIRGINIAMYCIN B LYASE"/>
    <property type="match status" value="1"/>
</dbReference>
<keyword evidence="2" id="KW-0134">Cell wall</keyword>
<proteinExistence type="predicted"/>
<feature type="compositionally biased region" description="Basic residues" evidence="6">
    <location>
        <begin position="1258"/>
        <end position="1278"/>
    </location>
</feature>
<keyword evidence="7" id="KW-0812">Transmembrane</keyword>
<keyword evidence="7" id="KW-0472">Membrane</keyword>
<dbReference type="InterPro" id="IPR015943">
    <property type="entry name" value="WD40/YVTN_repeat-like_dom_sf"/>
</dbReference>
<keyword evidence="4" id="KW-0732">Signal</keyword>
<evidence type="ECO:0000256" key="4">
    <source>
        <dbReference type="ARBA" id="ARBA00022729"/>
    </source>
</evidence>
<keyword evidence="3" id="KW-0964">Secreted</keyword>
<dbReference type="NCBIfam" id="TIGR01167">
    <property type="entry name" value="LPXTG_anchor"/>
    <property type="match status" value="1"/>
</dbReference>
<dbReference type="PROSITE" id="PS50847">
    <property type="entry name" value="GRAM_POS_ANCHORING"/>
    <property type="match status" value="1"/>
</dbReference>
<dbReference type="InterPro" id="IPR051344">
    <property type="entry name" value="Vgb"/>
</dbReference>
<dbReference type="EMBL" id="BORB01000004">
    <property type="protein sequence ID" value="GIN56427.1"/>
    <property type="molecule type" value="Genomic_DNA"/>
</dbReference>
<evidence type="ECO:0000256" key="2">
    <source>
        <dbReference type="ARBA" id="ARBA00022512"/>
    </source>
</evidence>
<comment type="subcellular location">
    <subcellularLocation>
        <location evidence="1">Secreted</location>
        <location evidence="1">Cell wall</location>
        <topology evidence="1">Peptidoglycan-anchor</topology>
    </subcellularLocation>
</comment>
<feature type="compositionally biased region" description="Polar residues" evidence="6">
    <location>
        <begin position="1281"/>
        <end position="1293"/>
    </location>
</feature>
<accession>A0ABQ4KEN2</accession>
<organism evidence="9 10">
    <name type="scientific">Lederbergia ruris</name>
    <dbReference type="NCBI Taxonomy" id="217495"/>
    <lineage>
        <taxon>Bacteria</taxon>
        <taxon>Bacillati</taxon>
        <taxon>Bacillota</taxon>
        <taxon>Bacilli</taxon>
        <taxon>Bacillales</taxon>
        <taxon>Bacillaceae</taxon>
        <taxon>Lederbergia</taxon>
    </lineage>
</organism>
<dbReference type="Gene3D" id="2.60.120.260">
    <property type="entry name" value="Galactose-binding domain-like"/>
    <property type="match status" value="3"/>
</dbReference>
<evidence type="ECO:0000256" key="1">
    <source>
        <dbReference type="ARBA" id="ARBA00004168"/>
    </source>
</evidence>
<protein>
    <recommendedName>
        <fullName evidence="8">Gram-positive cocci surface proteins LPxTG domain-containing protein</fullName>
    </recommendedName>
</protein>
<dbReference type="SUPFAM" id="SSF50998">
    <property type="entry name" value="Quinoprotein alcohol dehydrogenase-like"/>
    <property type="match status" value="1"/>
</dbReference>
<dbReference type="RefSeq" id="WP_212965534.1">
    <property type="nucleotide sequence ID" value="NZ_BORB01000004.1"/>
</dbReference>
<evidence type="ECO:0000259" key="8">
    <source>
        <dbReference type="PROSITE" id="PS50847"/>
    </source>
</evidence>
<evidence type="ECO:0000313" key="9">
    <source>
        <dbReference type="EMBL" id="GIN56427.1"/>
    </source>
</evidence>